<evidence type="ECO:0000256" key="1">
    <source>
        <dbReference type="SAM" id="MobiDB-lite"/>
    </source>
</evidence>
<dbReference type="AlphaFoldDB" id="A0A6A6VJM9"/>
<evidence type="ECO:0000313" key="2">
    <source>
        <dbReference type="EMBL" id="KAF2750009.1"/>
    </source>
</evidence>
<feature type="region of interest" description="Disordered" evidence="1">
    <location>
        <begin position="63"/>
        <end position="99"/>
    </location>
</feature>
<protein>
    <submittedName>
        <fullName evidence="2">Uncharacterized protein</fullName>
    </submittedName>
</protein>
<keyword evidence="3" id="KW-1185">Reference proteome</keyword>
<proteinExistence type="predicted"/>
<accession>A0A6A6VJM9</accession>
<dbReference type="EMBL" id="MU006565">
    <property type="protein sequence ID" value="KAF2750009.1"/>
    <property type="molecule type" value="Genomic_DNA"/>
</dbReference>
<name>A0A6A6VJM9_9PLEO</name>
<organism evidence="2 3">
    <name type="scientific">Sporormia fimetaria CBS 119925</name>
    <dbReference type="NCBI Taxonomy" id="1340428"/>
    <lineage>
        <taxon>Eukaryota</taxon>
        <taxon>Fungi</taxon>
        <taxon>Dikarya</taxon>
        <taxon>Ascomycota</taxon>
        <taxon>Pezizomycotina</taxon>
        <taxon>Dothideomycetes</taxon>
        <taxon>Pleosporomycetidae</taxon>
        <taxon>Pleosporales</taxon>
        <taxon>Sporormiaceae</taxon>
        <taxon>Sporormia</taxon>
    </lineage>
</organism>
<evidence type="ECO:0000313" key="3">
    <source>
        <dbReference type="Proteomes" id="UP000799440"/>
    </source>
</evidence>
<dbReference type="Proteomes" id="UP000799440">
    <property type="component" value="Unassembled WGS sequence"/>
</dbReference>
<reference evidence="2" key="1">
    <citation type="journal article" date="2020" name="Stud. Mycol.">
        <title>101 Dothideomycetes genomes: a test case for predicting lifestyles and emergence of pathogens.</title>
        <authorList>
            <person name="Haridas S."/>
            <person name="Albert R."/>
            <person name="Binder M."/>
            <person name="Bloem J."/>
            <person name="Labutti K."/>
            <person name="Salamov A."/>
            <person name="Andreopoulos B."/>
            <person name="Baker S."/>
            <person name="Barry K."/>
            <person name="Bills G."/>
            <person name="Bluhm B."/>
            <person name="Cannon C."/>
            <person name="Castanera R."/>
            <person name="Culley D."/>
            <person name="Daum C."/>
            <person name="Ezra D."/>
            <person name="Gonzalez J."/>
            <person name="Henrissat B."/>
            <person name="Kuo A."/>
            <person name="Liang C."/>
            <person name="Lipzen A."/>
            <person name="Lutzoni F."/>
            <person name="Magnuson J."/>
            <person name="Mondo S."/>
            <person name="Nolan M."/>
            <person name="Ohm R."/>
            <person name="Pangilinan J."/>
            <person name="Park H.-J."/>
            <person name="Ramirez L."/>
            <person name="Alfaro M."/>
            <person name="Sun H."/>
            <person name="Tritt A."/>
            <person name="Yoshinaga Y."/>
            <person name="Zwiers L.-H."/>
            <person name="Turgeon B."/>
            <person name="Goodwin S."/>
            <person name="Spatafora J."/>
            <person name="Crous P."/>
            <person name="Grigoriev I."/>
        </authorList>
    </citation>
    <scope>NUCLEOTIDE SEQUENCE</scope>
    <source>
        <strain evidence="2">CBS 119925</strain>
    </source>
</reference>
<sequence>MQGFVKLKRDRTQSHTHTAVIKGTHERMVTHAHTVHCYPFRPPKVFIIIYTCTPLCSHLPSTFPTNSPPSIPRQEPRIEPQVEKPGLAASAGFCSNQAQ</sequence>
<gene>
    <name evidence="2" type="ORF">M011DRAFT_286138</name>
</gene>